<keyword evidence="3" id="KW-0677">Repeat</keyword>
<evidence type="ECO:0000256" key="4">
    <source>
        <dbReference type="ARBA" id="ARBA00022771"/>
    </source>
</evidence>
<dbReference type="PANTHER" id="PTHR24393">
    <property type="entry name" value="ZINC FINGER PROTEIN"/>
    <property type="match status" value="1"/>
</dbReference>
<evidence type="ECO:0000256" key="3">
    <source>
        <dbReference type="ARBA" id="ARBA00022737"/>
    </source>
</evidence>
<feature type="domain" description="C2H2-type" evidence="8">
    <location>
        <begin position="28"/>
        <end position="55"/>
    </location>
</feature>
<keyword evidence="2" id="KW-0479">Metal-binding</keyword>
<dbReference type="PROSITE" id="PS50157">
    <property type="entry name" value="ZINC_FINGER_C2H2_2"/>
    <property type="match status" value="2"/>
</dbReference>
<dbReference type="FunFam" id="3.30.160.60:FF:000148">
    <property type="entry name" value="zinc finger protein Gfi-1"/>
    <property type="match status" value="1"/>
</dbReference>
<dbReference type="InterPro" id="IPR036236">
    <property type="entry name" value="Znf_C2H2_sf"/>
</dbReference>
<evidence type="ECO:0000259" key="8">
    <source>
        <dbReference type="PROSITE" id="PS50157"/>
    </source>
</evidence>
<dbReference type="GO" id="GO:0009887">
    <property type="term" value="P:animal organ morphogenesis"/>
    <property type="evidence" value="ECO:0007669"/>
    <property type="project" value="UniProtKB-ARBA"/>
</dbReference>
<evidence type="ECO:0000256" key="5">
    <source>
        <dbReference type="ARBA" id="ARBA00022833"/>
    </source>
</evidence>
<evidence type="ECO:0000313" key="9">
    <source>
        <dbReference type="EMBL" id="CAD7438535.1"/>
    </source>
</evidence>
<evidence type="ECO:0000256" key="2">
    <source>
        <dbReference type="ARBA" id="ARBA00022723"/>
    </source>
</evidence>
<dbReference type="GO" id="GO:0008270">
    <property type="term" value="F:zinc ion binding"/>
    <property type="evidence" value="ECO:0007669"/>
    <property type="project" value="UniProtKB-KW"/>
</dbReference>
<name>A0A7R9EPU5_9NEOP</name>
<keyword evidence="6" id="KW-0539">Nucleus</keyword>
<feature type="domain" description="C2H2-type" evidence="8">
    <location>
        <begin position="56"/>
        <end position="84"/>
    </location>
</feature>
<dbReference type="GO" id="GO:0001228">
    <property type="term" value="F:DNA-binding transcription activator activity, RNA polymerase II-specific"/>
    <property type="evidence" value="ECO:0007669"/>
    <property type="project" value="TreeGrafter"/>
</dbReference>
<organism evidence="9">
    <name type="scientific">Timema bartmani</name>
    <dbReference type="NCBI Taxonomy" id="61472"/>
    <lineage>
        <taxon>Eukaryota</taxon>
        <taxon>Metazoa</taxon>
        <taxon>Ecdysozoa</taxon>
        <taxon>Arthropoda</taxon>
        <taxon>Hexapoda</taxon>
        <taxon>Insecta</taxon>
        <taxon>Pterygota</taxon>
        <taxon>Neoptera</taxon>
        <taxon>Polyneoptera</taxon>
        <taxon>Phasmatodea</taxon>
        <taxon>Timematodea</taxon>
        <taxon>Timematoidea</taxon>
        <taxon>Timematidae</taxon>
        <taxon>Timema</taxon>
    </lineage>
</organism>
<dbReference type="GO" id="GO:0000978">
    <property type="term" value="F:RNA polymerase II cis-regulatory region sequence-specific DNA binding"/>
    <property type="evidence" value="ECO:0007669"/>
    <property type="project" value="TreeGrafter"/>
</dbReference>
<evidence type="ECO:0000256" key="7">
    <source>
        <dbReference type="PROSITE-ProRule" id="PRU00042"/>
    </source>
</evidence>
<gene>
    <name evidence="9" type="ORF">TBIB3V08_LOCUS1123</name>
</gene>
<comment type="subcellular location">
    <subcellularLocation>
        <location evidence="1">Nucleus</location>
    </subcellularLocation>
</comment>
<evidence type="ECO:0000256" key="6">
    <source>
        <dbReference type="ARBA" id="ARBA00023242"/>
    </source>
</evidence>
<reference evidence="9" key="1">
    <citation type="submission" date="2020-11" db="EMBL/GenBank/DDBJ databases">
        <authorList>
            <person name="Tran Van P."/>
        </authorList>
    </citation>
    <scope>NUCLEOTIDE SEQUENCE</scope>
</reference>
<keyword evidence="4 7" id="KW-0863">Zinc-finger</keyword>
<dbReference type="Gene3D" id="3.30.160.60">
    <property type="entry name" value="Classic Zinc Finger"/>
    <property type="match status" value="2"/>
</dbReference>
<dbReference type="InterPro" id="IPR013087">
    <property type="entry name" value="Znf_C2H2_type"/>
</dbReference>
<proteinExistence type="predicted"/>
<dbReference type="SMART" id="SM00355">
    <property type="entry name" value="ZnF_C2H2"/>
    <property type="match status" value="2"/>
</dbReference>
<protein>
    <recommendedName>
        <fullName evidence="8">C2H2-type domain-containing protein</fullName>
    </recommendedName>
</protein>
<dbReference type="Pfam" id="PF00096">
    <property type="entry name" value="zf-C2H2"/>
    <property type="match status" value="2"/>
</dbReference>
<dbReference type="GO" id="GO:0003002">
    <property type="term" value="P:regionalization"/>
    <property type="evidence" value="ECO:0007669"/>
    <property type="project" value="UniProtKB-ARBA"/>
</dbReference>
<accession>A0A7R9EPU5</accession>
<keyword evidence="5" id="KW-0862">Zinc</keyword>
<dbReference type="SUPFAM" id="SSF57667">
    <property type="entry name" value="beta-beta-alpha zinc fingers"/>
    <property type="match status" value="1"/>
</dbReference>
<dbReference type="PANTHER" id="PTHR24393:SF138">
    <property type="entry name" value="IP01201P-RELATED"/>
    <property type="match status" value="1"/>
</dbReference>
<dbReference type="GO" id="GO:0005634">
    <property type="term" value="C:nucleus"/>
    <property type="evidence" value="ECO:0007669"/>
    <property type="project" value="UniProtKB-SubCell"/>
</dbReference>
<dbReference type="PROSITE" id="PS00028">
    <property type="entry name" value="ZINC_FINGER_C2H2_1"/>
    <property type="match status" value="2"/>
</dbReference>
<dbReference type="AlphaFoldDB" id="A0A7R9EPU5"/>
<dbReference type="FunFam" id="3.30.160.60:FF:000432">
    <property type="entry name" value="zinc finger protein Gfi-1b isoform X1"/>
    <property type="match status" value="1"/>
</dbReference>
<evidence type="ECO:0000256" key="1">
    <source>
        <dbReference type="ARBA" id="ARBA00004123"/>
    </source>
</evidence>
<sequence length="86" mass="9867">MLWSEDITARDNEMSAACLVLALREKPHKCQVCGKAFSQSSNLITHSRKHTGFKPFACDLCGRAFQRKVDLRRHKETQHTELRPVT</sequence>
<dbReference type="EMBL" id="OD564478">
    <property type="protein sequence ID" value="CAD7438535.1"/>
    <property type="molecule type" value="Genomic_DNA"/>
</dbReference>